<dbReference type="GO" id="GO:0016747">
    <property type="term" value="F:acyltransferase activity, transferring groups other than amino-acyl groups"/>
    <property type="evidence" value="ECO:0007669"/>
    <property type="project" value="TreeGrafter"/>
</dbReference>
<dbReference type="AlphaFoldDB" id="A0A7D6ZI92"/>
<dbReference type="Pfam" id="PF00756">
    <property type="entry name" value="Esterase"/>
    <property type="match status" value="1"/>
</dbReference>
<dbReference type="PANTHER" id="PTHR48098:SF1">
    <property type="entry name" value="DIACYLGLYCEROL ACYLTRANSFERASE_MYCOLYLTRANSFERASE AG85A"/>
    <property type="match status" value="1"/>
</dbReference>
<organism evidence="2 3">
    <name type="scientific">Nocardia huaxiensis</name>
    <dbReference type="NCBI Taxonomy" id="2755382"/>
    <lineage>
        <taxon>Bacteria</taxon>
        <taxon>Bacillati</taxon>
        <taxon>Actinomycetota</taxon>
        <taxon>Actinomycetes</taxon>
        <taxon>Mycobacteriales</taxon>
        <taxon>Nocardiaceae</taxon>
        <taxon>Nocardia</taxon>
    </lineage>
</organism>
<feature type="compositionally biased region" description="Low complexity" evidence="1">
    <location>
        <begin position="15"/>
        <end position="30"/>
    </location>
</feature>
<evidence type="ECO:0000313" key="3">
    <source>
        <dbReference type="Proteomes" id="UP000515512"/>
    </source>
</evidence>
<dbReference type="InterPro" id="IPR050583">
    <property type="entry name" value="Mycobacterial_A85_antigen"/>
</dbReference>
<sequence length="355" mass="37799">MVTAVSLSLGGQALAEPQGGNPPAGAPEGQGPEGQGGGPKPQVTIPSVRSADGSYIKNIVPVDARTLHFDIYSAAMDTVLPVEVMTAGDTSVSRPNLYLLSGADGGAEQANWQGKTDAMQFLSDKNVNVIQILGGGFSFYTDWLKPDPKLGVYKYDTYIGKELPTLMDAALNSNGVNAIAGLSMSGLSVLNLVTHNPGLFRAAAVYSGLTQTSDPIAQEAVRLTVNDWGGGTYENMWGTTDNPLWVENDPTVQAEKLRGVELFVSTGNGIPGAYDLPSSKWATTNTSEYPKTIALGMIIEGAINLFNHNFEAKLNSLGIPATFVYRNVGLHSWGYWQDDLKTSWEVLERGLNSAP</sequence>
<protein>
    <submittedName>
        <fullName evidence="2">Esterase family protein</fullName>
    </submittedName>
</protein>
<feature type="region of interest" description="Disordered" evidence="1">
    <location>
        <begin position="13"/>
        <end position="43"/>
    </location>
</feature>
<dbReference type="KEGG" id="nhu:H0264_08670"/>
<dbReference type="Proteomes" id="UP000515512">
    <property type="component" value="Chromosome"/>
</dbReference>
<dbReference type="SUPFAM" id="SSF52121">
    <property type="entry name" value="Lumazine synthase"/>
    <property type="match status" value="1"/>
</dbReference>
<name>A0A7D6ZI92_9NOCA</name>
<dbReference type="InterPro" id="IPR036467">
    <property type="entry name" value="LS/RS_sf"/>
</dbReference>
<dbReference type="InterPro" id="IPR000801">
    <property type="entry name" value="Esterase-like"/>
</dbReference>
<dbReference type="PANTHER" id="PTHR48098">
    <property type="entry name" value="ENTEROCHELIN ESTERASE-RELATED"/>
    <property type="match status" value="1"/>
</dbReference>
<evidence type="ECO:0000313" key="2">
    <source>
        <dbReference type="EMBL" id="QLY34218.1"/>
    </source>
</evidence>
<dbReference type="GO" id="GO:0009349">
    <property type="term" value="C:riboflavin synthase complex"/>
    <property type="evidence" value="ECO:0007669"/>
    <property type="project" value="InterPro"/>
</dbReference>
<dbReference type="Gene3D" id="3.40.50.1820">
    <property type="entry name" value="alpha/beta hydrolase"/>
    <property type="match status" value="1"/>
</dbReference>
<evidence type="ECO:0000256" key="1">
    <source>
        <dbReference type="SAM" id="MobiDB-lite"/>
    </source>
</evidence>
<dbReference type="InterPro" id="IPR029058">
    <property type="entry name" value="AB_hydrolase_fold"/>
</dbReference>
<dbReference type="SUPFAM" id="SSF53474">
    <property type="entry name" value="alpha/beta-Hydrolases"/>
    <property type="match status" value="1"/>
</dbReference>
<dbReference type="EMBL" id="CP059399">
    <property type="protein sequence ID" value="QLY34218.1"/>
    <property type="molecule type" value="Genomic_DNA"/>
</dbReference>
<gene>
    <name evidence="2" type="ORF">H0264_08670</name>
</gene>
<keyword evidence="3" id="KW-1185">Reference proteome</keyword>
<reference evidence="2 3" key="1">
    <citation type="submission" date="2020-07" db="EMBL/GenBank/DDBJ databases">
        <authorList>
            <person name="Zhuang K."/>
            <person name="Ran Y."/>
        </authorList>
    </citation>
    <scope>NUCLEOTIDE SEQUENCE [LARGE SCALE GENOMIC DNA]</scope>
    <source>
        <strain evidence="2 3">WCH-YHL-001</strain>
    </source>
</reference>
<proteinExistence type="predicted"/>
<dbReference type="GO" id="GO:0009231">
    <property type="term" value="P:riboflavin biosynthetic process"/>
    <property type="evidence" value="ECO:0007669"/>
    <property type="project" value="InterPro"/>
</dbReference>
<accession>A0A7D6ZI92</accession>